<dbReference type="RefSeq" id="XP_043033901.1">
    <property type="nucleotide sequence ID" value="XM_043184576.1"/>
</dbReference>
<dbReference type="Proteomes" id="UP000812287">
    <property type="component" value="Unassembled WGS sequence"/>
</dbReference>
<gene>
    <name evidence="2" type="ORF">BT62DRAFT_924071</name>
</gene>
<dbReference type="AlphaFoldDB" id="A0A9P7VG88"/>
<evidence type="ECO:0000256" key="1">
    <source>
        <dbReference type="SAM" id="MobiDB-lite"/>
    </source>
</evidence>
<dbReference type="OrthoDB" id="3250747at2759"/>
<organism evidence="2 3">
    <name type="scientific">Guyanagaster necrorhizus</name>
    <dbReference type="NCBI Taxonomy" id="856835"/>
    <lineage>
        <taxon>Eukaryota</taxon>
        <taxon>Fungi</taxon>
        <taxon>Dikarya</taxon>
        <taxon>Basidiomycota</taxon>
        <taxon>Agaricomycotina</taxon>
        <taxon>Agaricomycetes</taxon>
        <taxon>Agaricomycetidae</taxon>
        <taxon>Agaricales</taxon>
        <taxon>Marasmiineae</taxon>
        <taxon>Physalacriaceae</taxon>
        <taxon>Guyanagaster</taxon>
    </lineage>
</organism>
<accession>A0A9P7VG88</accession>
<feature type="compositionally biased region" description="Basic and acidic residues" evidence="1">
    <location>
        <begin position="190"/>
        <end position="200"/>
    </location>
</feature>
<dbReference type="EMBL" id="MU250572">
    <property type="protein sequence ID" value="KAG7440401.1"/>
    <property type="molecule type" value="Genomic_DNA"/>
</dbReference>
<evidence type="ECO:0000313" key="3">
    <source>
        <dbReference type="Proteomes" id="UP000812287"/>
    </source>
</evidence>
<reference evidence="2" key="1">
    <citation type="submission" date="2020-11" db="EMBL/GenBank/DDBJ databases">
        <title>Adaptations for nitrogen fixation in a non-lichenized fungal sporocarp promotes dispersal by wood-feeding termites.</title>
        <authorList>
            <consortium name="DOE Joint Genome Institute"/>
            <person name="Koch R.A."/>
            <person name="Yoon G."/>
            <person name="Arayal U."/>
            <person name="Lail K."/>
            <person name="Amirebrahimi M."/>
            <person name="Labutti K."/>
            <person name="Lipzen A."/>
            <person name="Riley R."/>
            <person name="Barry K."/>
            <person name="Henrissat B."/>
            <person name="Grigoriev I.V."/>
            <person name="Herr J.R."/>
            <person name="Aime M.C."/>
        </authorList>
    </citation>
    <scope>NUCLEOTIDE SEQUENCE</scope>
    <source>
        <strain evidence="2">MCA 3950</strain>
    </source>
</reference>
<feature type="compositionally biased region" description="Polar residues" evidence="1">
    <location>
        <begin position="179"/>
        <end position="189"/>
    </location>
</feature>
<dbReference type="GeneID" id="66106873"/>
<keyword evidence="3" id="KW-1185">Reference proteome</keyword>
<proteinExistence type="predicted"/>
<evidence type="ECO:0000313" key="2">
    <source>
        <dbReference type="EMBL" id="KAG7440401.1"/>
    </source>
</evidence>
<name>A0A9P7VG88_9AGAR</name>
<protein>
    <submittedName>
        <fullName evidence="2">Uncharacterized protein</fullName>
    </submittedName>
</protein>
<feature type="region of interest" description="Disordered" evidence="1">
    <location>
        <begin position="179"/>
        <end position="202"/>
    </location>
</feature>
<sequence length="235" mass="26607">MPPVETVLKAALSHSSEKPVCSICPPGLPKLSKHPVTKIKAGGRRGFNTDKKYFLALYGREWASIEDFQAWFLNEQRVHGVKFVVFESLENTAPLGKRRWLAEHTFSCSRYQPSEPRYVGPPKPRKNTCFCSIRVKTYPDTPIVRGSYNDFHSHPLGKANVTFSEKLLSFVSEKMSLSTRKSDAPSQTDDVYKEPTKDCDSSVDAWRPESALYLDIPDPFAPRSMIDPNTSYIED</sequence>
<comment type="caution">
    <text evidence="2">The sequence shown here is derived from an EMBL/GenBank/DDBJ whole genome shotgun (WGS) entry which is preliminary data.</text>
</comment>